<organism evidence="1">
    <name type="scientific">Utricularia reniformis</name>
    <dbReference type="NCBI Taxonomy" id="192314"/>
    <lineage>
        <taxon>Eukaryota</taxon>
        <taxon>Viridiplantae</taxon>
        <taxon>Streptophyta</taxon>
        <taxon>Embryophyta</taxon>
        <taxon>Tracheophyta</taxon>
        <taxon>Spermatophyta</taxon>
        <taxon>Magnoliopsida</taxon>
        <taxon>eudicotyledons</taxon>
        <taxon>Gunneridae</taxon>
        <taxon>Pentapetalae</taxon>
        <taxon>asterids</taxon>
        <taxon>lamiids</taxon>
        <taxon>Lamiales</taxon>
        <taxon>Lentibulariaceae</taxon>
        <taxon>Utricularia</taxon>
    </lineage>
</organism>
<sequence length="85" mass="9482">MKLVPPYENSDQSTLFFPLVGIPRSTCTFSCSLIPFLYSPWDSGRALTYSCPFIPLGIGNRLSNVPQLLKKQVDTPSILSILYNI</sequence>
<dbReference type="AlphaFoldDB" id="A0A1Y0B2N7"/>
<proteinExistence type="predicted"/>
<gene>
    <name evidence="1" type="ORF">AEK19_MT1467</name>
</gene>
<protein>
    <submittedName>
        <fullName evidence="1">Uncharacterized protein</fullName>
    </submittedName>
</protein>
<reference evidence="1" key="1">
    <citation type="submission" date="2017-03" db="EMBL/GenBank/DDBJ databases">
        <title>The mitochondrial genome of the carnivorous plant Utricularia reniformis (Lentibulariaceae): structure, comparative analysis and evolutionary landmarks.</title>
        <authorList>
            <person name="Silva S.R."/>
            <person name="Alvarenga D.O."/>
            <person name="Michael T.P."/>
            <person name="Miranda V.F.O."/>
            <person name="Varani A.M."/>
        </authorList>
    </citation>
    <scope>NUCLEOTIDE SEQUENCE</scope>
</reference>
<evidence type="ECO:0000313" key="1">
    <source>
        <dbReference type="EMBL" id="ART31658.1"/>
    </source>
</evidence>
<name>A0A1Y0B2N7_9LAMI</name>
<geneLocation type="mitochondrion" evidence="1"/>
<keyword evidence="1" id="KW-0496">Mitochondrion</keyword>
<dbReference type="EMBL" id="KY774314">
    <property type="protein sequence ID" value="ART31658.1"/>
    <property type="molecule type" value="Genomic_DNA"/>
</dbReference>
<accession>A0A1Y0B2N7</accession>